<dbReference type="Pfam" id="PF00501">
    <property type="entry name" value="AMP-binding"/>
    <property type="match status" value="1"/>
</dbReference>
<comment type="catalytic activity">
    <reaction evidence="8">
        <text>a medium-chain fatty acid + ATP + CoA = a medium-chain fatty acyl-CoA + AMP + diphosphate</text>
        <dbReference type="Rhea" id="RHEA:48340"/>
        <dbReference type="ChEBI" id="CHEBI:30616"/>
        <dbReference type="ChEBI" id="CHEBI:33019"/>
        <dbReference type="ChEBI" id="CHEBI:57287"/>
        <dbReference type="ChEBI" id="CHEBI:59558"/>
        <dbReference type="ChEBI" id="CHEBI:90546"/>
        <dbReference type="ChEBI" id="CHEBI:456215"/>
        <dbReference type="EC" id="6.2.1.2"/>
    </reaction>
</comment>
<dbReference type="PANTHER" id="PTHR43201">
    <property type="entry name" value="ACYL-COA SYNTHETASE"/>
    <property type="match status" value="1"/>
</dbReference>
<keyword evidence="11" id="KW-1185">Reference proteome</keyword>
<dbReference type="Gene3D" id="3.40.50.12780">
    <property type="entry name" value="N-terminal domain of ligase-like"/>
    <property type="match status" value="1"/>
</dbReference>
<organism evidence="10 11">
    <name type="scientific">Muraenolepis orangiensis</name>
    <name type="common">Patagonian moray cod</name>
    <dbReference type="NCBI Taxonomy" id="630683"/>
    <lineage>
        <taxon>Eukaryota</taxon>
        <taxon>Metazoa</taxon>
        <taxon>Chordata</taxon>
        <taxon>Craniata</taxon>
        <taxon>Vertebrata</taxon>
        <taxon>Euteleostomi</taxon>
        <taxon>Actinopterygii</taxon>
        <taxon>Neopterygii</taxon>
        <taxon>Teleostei</taxon>
        <taxon>Neoteleostei</taxon>
        <taxon>Acanthomorphata</taxon>
        <taxon>Zeiogadaria</taxon>
        <taxon>Gadariae</taxon>
        <taxon>Gadiformes</taxon>
        <taxon>Muraenolepidoidei</taxon>
        <taxon>Muraenolepididae</taxon>
        <taxon>Muraenolepis</taxon>
    </lineage>
</organism>
<evidence type="ECO:0000256" key="6">
    <source>
        <dbReference type="ARBA" id="ARBA00039638"/>
    </source>
</evidence>
<evidence type="ECO:0000256" key="7">
    <source>
        <dbReference type="ARBA" id="ARBA00047319"/>
    </source>
</evidence>
<comment type="function">
    <text evidence="4">Acyl-CoA synthases catalyze the initial reaction in fatty acid metabolism, by forming a thioester with CoA. Has some preference toward medium-chain substrates. Plays a role in adipocyte differentiation.</text>
</comment>
<evidence type="ECO:0000313" key="11">
    <source>
        <dbReference type="Proteomes" id="UP001148018"/>
    </source>
</evidence>
<dbReference type="InterPro" id="IPR042099">
    <property type="entry name" value="ANL_N_sf"/>
</dbReference>
<evidence type="ECO:0000256" key="4">
    <source>
        <dbReference type="ARBA" id="ARBA00037247"/>
    </source>
</evidence>
<feature type="domain" description="AMP-dependent synthetase/ligase" evidence="9">
    <location>
        <begin position="91"/>
        <end position="443"/>
    </location>
</feature>
<dbReference type="OrthoDB" id="10253115at2759"/>
<dbReference type="AlphaFoldDB" id="A0A9Q0E3F6"/>
<dbReference type="GO" id="GO:0031956">
    <property type="term" value="F:medium-chain fatty acid-CoA ligase activity"/>
    <property type="evidence" value="ECO:0007669"/>
    <property type="project" value="UniProtKB-EC"/>
</dbReference>
<evidence type="ECO:0000256" key="3">
    <source>
        <dbReference type="ARBA" id="ARBA00023098"/>
    </source>
</evidence>
<accession>A0A9Q0E3F6</accession>
<evidence type="ECO:0000256" key="1">
    <source>
        <dbReference type="ARBA" id="ARBA00006432"/>
    </source>
</evidence>
<dbReference type="GO" id="GO:0006631">
    <property type="term" value="P:fatty acid metabolic process"/>
    <property type="evidence" value="ECO:0007669"/>
    <property type="project" value="TreeGrafter"/>
</dbReference>
<dbReference type="EMBL" id="JANIIK010000047">
    <property type="protein sequence ID" value="KAJ3600304.1"/>
    <property type="molecule type" value="Genomic_DNA"/>
</dbReference>
<dbReference type="SUPFAM" id="SSF56801">
    <property type="entry name" value="Acetyl-CoA synthetase-like"/>
    <property type="match status" value="1"/>
</dbReference>
<dbReference type="EC" id="6.2.1.2" evidence="5"/>
<evidence type="ECO:0000259" key="9">
    <source>
        <dbReference type="Pfam" id="PF00501"/>
    </source>
</evidence>
<dbReference type="InterPro" id="IPR000873">
    <property type="entry name" value="AMP-dep_synth/lig_dom"/>
</dbReference>
<comment type="similarity">
    <text evidence="1">Belongs to the ATP-dependent AMP-binding enzyme family.</text>
</comment>
<comment type="caution">
    <text evidence="10">The sequence shown here is derived from an EMBL/GenBank/DDBJ whole genome shotgun (WGS) entry which is preliminary data.</text>
</comment>
<dbReference type="Proteomes" id="UP001148018">
    <property type="component" value="Unassembled WGS sequence"/>
</dbReference>
<proteinExistence type="inferred from homology"/>
<evidence type="ECO:0000256" key="5">
    <source>
        <dbReference type="ARBA" id="ARBA00039009"/>
    </source>
</evidence>
<keyword evidence="2" id="KW-0436">Ligase</keyword>
<keyword evidence="3" id="KW-0443">Lipid metabolism</keyword>
<name>A0A9Q0E3F6_9TELE</name>
<reference evidence="10" key="1">
    <citation type="submission" date="2022-07" db="EMBL/GenBank/DDBJ databases">
        <title>Chromosome-level genome of Muraenolepis orangiensis.</title>
        <authorList>
            <person name="Kim J."/>
        </authorList>
    </citation>
    <scope>NUCLEOTIDE SEQUENCE</scope>
    <source>
        <strain evidence="10">KU_S4_2022</strain>
        <tissue evidence="10">Muscle</tissue>
    </source>
</reference>
<dbReference type="PANTHER" id="PTHR43201:SF5">
    <property type="entry name" value="MEDIUM-CHAIN ACYL-COA LIGASE ACSF2, MITOCHONDRIAL"/>
    <property type="match status" value="1"/>
</dbReference>
<dbReference type="PROSITE" id="PS00455">
    <property type="entry name" value="AMP_BINDING"/>
    <property type="match status" value="1"/>
</dbReference>
<gene>
    <name evidence="10" type="ORF">NHX12_031289</name>
</gene>
<evidence type="ECO:0000256" key="8">
    <source>
        <dbReference type="ARBA" id="ARBA00048277"/>
    </source>
</evidence>
<comment type="catalytic activity">
    <reaction evidence="7">
        <text>octanoate + ATP + CoA = octanoyl-CoA + AMP + diphosphate</text>
        <dbReference type="Rhea" id="RHEA:33631"/>
        <dbReference type="ChEBI" id="CHEBI:25646"/>
        <dbReference type="ChEBI" id="CHEBI:30616"/>
        <dbReference type="ChEBI" id="CHEBI:33019"/>
        <dbReference type="ChEBI" id="CHEBI:57287"/>
        <dbReference type="ChEBI" id="CHEBI:57386"/>
        <dbReference type="ChEBI" id="CHEBI:456215"/>
    </reaction>
</comment>
<evidence type="ECO:0000313" key="10">
    <source>
        <dbReference type="EMBL" id="KAJ3600304.1"/>
    </source>
</evidence>
<evidence type="ECO:0000256" key="2">
    <source>
        <dbReference type="ARBA" id="ARBA00022598"/>
    </source>
</evidence>
<protein>
    <recommendedName>
        <fullName evidence="6">Medium-chain acyl-CoA ligase ACSF2, mitochondrial</fullName>
        <ecNumber evidence="5">6.2.1.2</ecNumber>
    </recommendedName>
</protein>
<dbReference type="InterPro" id="IPR020845">
    <property type="entry name" value="AMP-binding_CS"/>
</dbReference>
<sequence length="450" mass="49059">MPALRPSPLLLRLCSHSFLRGPRTPGTYGPRTPGTYGARRLLAAPSVSLSHSRSLHVDSSPHVPAVSSSYVHGTSSTSLRSSTLGQCLLAAVTRWPDREAVVFPQDGVRRTFAQFQDDVDKAAAGLLALGLNRGDRLGIWGPNSYEWILFQYATAKAGIITVSVNPAYQLKELEFAMRKVQCNAVVCPTRFKTQEFCQMLRDICPEIDTAASGAGRIKSSRLPDLRMVIVTDSRQPGMLHVEDVMQAGESSHHRQLQDLQSKLSFDDPINIQFTSGTTGNPKAAKLSHHNIINNAFLVGQRAGYGWRPSVRLCLPVPLYHCFGSVLGGVCVATHGVTLVLPSAGFSGRATLQAIQDEKCNFVYGTPTMFIDMLGQPDRGTYDLSSLEAGIVAGSPCPPEIMRKLKADMNIKDMMIAYGTTENSPVTFMGFPSDREELRINTIGSGRDDYD</sequence>